<evidence type="ECO:0000313" key="2">
    <source>
        <dbReference type="Proteomes" id="UP000295043"/>
    </source>
</evidence>
<dbReference type="EMBL" id="SLVU01000002">
    <property type="protein sequence ID" value="TCN34068.1"/>
    <property type="molecule type" value="Genomic_DNA"/>
</dbReference>
<name>A0A4R2C125_9HYPH</name>
<organism evidence="1 2">
    <name type="scientific">Sinorhizobium americanum</name>
    <dbReference type="NCBI Taxonomy" id="194963"/>
    <lineage>
        <taxon>Bacteria</taxon>
        <taxon>Pseudomonadati</taxon>
        <taxon>Pseudomonadota</taxon>
        <taxon>Alphaproteobacteria</taxon>
        <taxon>Hyphomicrobiales</taxon>
        <taxon>Rhizobiaceae</taxon>
        <taxon>Sinorhizobium/Ensifer group</taxon>
        <taxon>Sinorhizobium</taxon>
    </lineage>
</organism>
<protein>
    <submittedName>
        <fullName evidence="1">Uncharacterized protein</fullName>
    </submittedName>
</protein>
<gene>
    <name evidence="1" type="ORF">EV184_102379</name>
</gene>
<sequence length="72" mass="7711">MDAARLEVLDDVEQVADRTGQPIQANDDEHVAGGEILQQLRKNRPCPRCARPVLLVNPIAAGGAQLVELGVV</sequence>
<dbReference type="Proteomes" id="UP000295043">
    <property type="component" value="Unassembled WGS sequence"/>
</dbReference>
<evidence type="ECO:0000313" key="1">
    <source>
        <dbReference type="EMBL" id="TCN34068.1"/>
    </source>
</evidence>
<accession>A0A4R2C125</accession>
<proteinExistence type="predicted"/>
<dbReference type="AlphaFoldDB" id="A0A4R2C125"/>
<comment type="caution">
    <text evidence="1">The sequence shown here is derived from an EMBL/GenBank/DDBJ whole genome shotgun (WGS) entry which is preliminary data.</text>
</comment>
<reference evidence="1 2" key="1">
    <citation type="submission" date="2019-03" db="EMBL/GenBank/DDBJ databases">
        <title>Genomic Encyclopedia of Type Strains, Phase IV (KMG-V): Genome sequencing to study the core and pangenomes of soil and plant-associated prokaryotes.</title>
        <authorList>
            <person name="Whitman W."/>
        </authorList>
    </citation>
    <scope>NUCLEOTIDE SEQUENCE [LARGE SCALE GENOMIC DNA]</scope>
    <source>
        <strain evidence="1 2">23C40</strain>
    </source>
</reference>